<dbReference type="AlphaFoldDB" id="A0A0N9I5C0"/>
<keyword evidence="3" id="KW-0233">DNA recombination</keyword>
<dbReference type="GO" id="GO:0006310">
    <property type="term" value="P:DNA recombination"/>
    <property type="evidence" value="ECO:0007669"/>
    <property type="project" value="UniProtKB-KW"/>
</dbReference>
<name>A0A0N9I5C0_9PSEU</name>
<evidence type="ECO:0000256" key="3">
    <source>
        <dbReference type="ARBA" id="ARBA00023172"/>
    </source>
</evidence>
<evidence type="ECO:0000259" key="6">
    <source>
        <dbReference type="PROSITE" id="PS51900"/>
    </source>
</evidence>
<dbReference type="EMBL" id="CP012752">
    <property type="protein sequence ID" value="ALG10065.1"/>
    <property type="molecule type" value="Genomic_DNA"/>
</dbReference>
<organism evidence="7 8">
    <name type="scientific">Kibdelosporangium phytohabitans</name>
    <dbReference type="NCBI Taxonomy" id="860235"/>
    <lineage>
        <taxon>Bacteria</taxon>
        <taxon>Bacillati</taxon>
        <taxon>Actinomycetota</taxon>
        <taxon>Actinomycetes</taxon>
        <taxon>Pseudonocardiales</taxon>
        <taxon>Pseudonocardiaceae</taxon>
        <taxon>Kibdelosporangium</taxon>
    </lineage>
</organism>
<evidence type="ECO:0000259" key="5">
    <source>
        <dbReference type="PROSITE" id="PS51898"/>
    </source>
</evidence>
<dbReference type="InterPro" id="IPR004107">
    <property type="entry name" value="Integrase_SAM-like_N"/>
</dbReference>
<keyword evidence="1" id="KW-0229">DNA integration</keyword>
<dbReference type="Gene3D" id="1.10.443.10">
    <property type="entry name" value="Intergrase catalytic core"/>
    <property type="match status" value="1"/>
</dbReference>
<accession>A0A0N9I5C0</accession>
<evidence type="ECO:0000313" key="8">
    <source>
        <dbReference type="Proteomes" id="UP000063699"/>
    </source>
</evidence>
<evidence type="ECO:0000256" key="2">
    <source>
        <dbReference type="ARBA" id="ARBA00023125"/>
    </source>
</evidence>
<feature type="domain" description="Core-binding (CB)" evidence="6">
    <location>
        <begin position="57"/>
        <end position="144"/>
    </location>
</feature>
<dbReference type="GO" id="GO:0003677">
    <property type="term" value="F:DNA binding"/>
    <property type="evidence" value="ECO:0007669"/>
    <property type="project" value="UniProtKB-UniRule"/>
</dbReference>
<dbReference type="InterPro" id="IPR013762">
    <property type="entry name" value="Integrase-like_cat_sf"/>
</dbReference>
<dbReference type="PROSITE" id="PS51900">
    <property type="entry name" value="CB"/>
    <property type="match status" value="1"/>
</dbReference>
<gene>
    <name evidence="7" type="ORF">AOZ06_27035</name>
</gene>
<reference evidence="7 8" key="1">
    <citation type="submission" date="2015-07" db="EMBL/GenBank/DDBJ databases">
        <title>Genome sequencing of Kibdelosporangium phytohabitans.</title>
        <authorList>
            <person name="Qin S."/>
            <person name="Xing K."/>
        </authorList>
    </citation>
    <scope>NUCLEOTIDE SEQUENCE [LARGE SCALE GENOMIC DNA]</scope>
    <source>
        <strain evidence="7 8">KLBMP1111</strain>
    </source>
</reference>
<dbReference type="Pfam" id="PF00589">
    <property type="entry name" value="Phage_integrase"/>
    <property type="match status" value="1"/>
</dbReference>
<proteinExistence type="predicted"/>
<dbReference type="InterPro" id="IPR050090">
    <property type="entry name" value="Tyrosine_recombinase_XerCD"/>
</dbReference>
<keyword evidence="2 4" id="KW-0238">DNA-binding</keyword>
<dbReference type="InterPro" id="IPR002104">
    <property type="entry name" value="Integrase_catalytic"/>
</dbReference>
<evidence type="ECO:0008006" key="9">
    <source>
        <dbReference type="Google" id="ProtNLM"/>
    </source>
</evidence>
<dbReference type="InterPro" id="IPR010998">
    <property type="entry name" value="Integrase_recombinase_N"/>
</dbReference>
<dbReference type="PANTHER" id="PTHR30349:SF81">
    <property type="entry name" value="TYROSINE RECOMBINASE XERC"/>
    <property type="match status" value="1"/>
</dbReference>
<dbReference type="PROSITE" id="PS51898">
    <property type="entry name" value="TYR_RECOMBINASE"/>
    <property type="match status" value="1"/>
</dbReference>
<sequence length="377" mass="41140">MAVFLWKDLGVAGELIRPVARLAEPADPGQPGALRAVLVDAVGTLPALPPVDPADRYGIRALTVLWLEADKTEHTRRAYFADLAAWLQWCGRGGLDPLAARRADVDAWKATITVTGRDGVPRKASSSTVSRRLAAVSSWYQYLEDNDVAERNPVSAVKRPRVDRQSPFPALAEEETAALLDHVTRRAQRIGSEAAHRDAALVSLLFHTGLRVSGVTTARVSDLAHDRGHRILWYVKKGQTRDFVPLAPPVLAALDSYLALRTAREGELSGPLLVTTPHPRDPAKAGGRALTQRDVWLALRRYAKQAGLAAADSITPHTSRRTVATTLLANGVPIEKVQDLLSHNDIRITRGYDAARHKLDSSPVYTLASVIGRHQRD</sequence>
<dbReference type="Gene3D" id="1.10.150.130">
    <property type="match status" value="1"/>
</dbReference>
<feature type="domain" description="Tyr recombinase" evidence="5">
    <location>
        <begin position="166"/>
        <end position="377"/>
    </location>
</feature>
<keyword evidence="8" id="KW-1185">Reference proteome</keyword>
<dbReference type="KEGG" id="kphy:AOZ06_27035"/>
<dbReference type="Pfam" id="PF02899">
    <property type="entry name" value="Phage_int_SAM_1"/>
    <property type="match status" value="1"/>
</dbReference>
<evidence type="ECO:0000313" key="7">
    <source>
        <dbReference type="EMBL" id="ALG10065.1"/>
    </source>
</evidence>
<protein>
    <recommendedName>
        <fullName evidence="9">Integrase</fullName>
    </recommendedName>
</protein>
<dbReference type="PANTHER" id="PTHR30349">
    <property type="entry name" value="PHAGE INTEGRASE-RELATED"/>
    <property type="match status" value="1"/>
</dbReference>
<dbReference type="InterPro" id="IPR044068">
    <property type="entry name" value="CB"/>
</dbReference>
<dbReference type="GO" id="GO:0015074">
    <property type="term" value="P:DNA integration"/>
    <property type="evidence" value="ECO:0007669"/>
    <property type="project" value="UniProtKB-KW"/>
</dbReference>
<dbReference type="Proteomes" id="UP000063699">
    <property type="component" value="Chromosome"/>
</dbReference>
<dbReference type="InterPro" id="IPR011010">
    <property type="entry name" value="DNA_brk_join_enz"/>
</dbReference>
<evidence type="ECO:0000256" key="1">
    <source>
        <dbReference type="ARBA" id="ARBA00022908"/>
    </source>
</evidence>
<dbReference type="STRING" id="860235.AOZ06_27035"/>
<dbReference type="SUPFAM" id="SSF56349">
    <property type="entry name" value="DNA breaking-rejoining enzymes"/>
    <property type="match status" value="1"/>
</dbReference>
<evidence type="ECO:0000256" key="4">
    <source>
        <dbReference type="PROSITE-ProRule" id="PRU01248"/>
    </source>
</evidence>
<dbReference type="CDD" id="cd00397">
    <property type="entry name" value="DNA_BRE_C"/>
    <property type="match status" value="1"/>
</dbReference>